<evidence type="ECO:0000256" key="5">
    <source>
        <dbReference type="PIRSR" id="PIRSR610300-51"/>
    </source>
</evidence>
<evidence type="ECO:0000313" key="6">
    <source>
        <dbReference type="EMBL" id="CAF0978257.1"/>
    </source>
</evidence>
<dbReference type="GO" id="GO:0017172">
    <property type="term" value="F:cysteine dioxygenase activity"/>
    <property type="evidence" value="ECO:0007669"/>
    <property type="project" value="UniProtKB-EC"/>
</dbReference>
<dbReference type="EMBL" id="CAJNOM010000071">
    <property type="protein sequence ID" value="CAF0978257.1"/>
    <property type="molecule type" value="Genomic_DNA"/>
</dbReference>
<comment type="caution">
    <text evidence="6">The sequence shown here is derived from an EMBL/GenBank/DDBJ whole genome shotgun (WGS) entry which is preliminary data.</text>
</comment>
<feature type="binding site" evidence="5">
    <location>
        <position position="387"/>
    </location>
    <ligand>
        <name>Fe cation</name>
        <dbReference type="ChEBI" id="CHEBI:24875"/>
        <note>catalytic</note>
    </ligand>
</feature>
<keyword evidence="5" id="KW-0408">Iron</keyword>
<evidence type="ECO:0000256" key="1">
    <source>
        <dbReference type="ARBA" id="ARBA00004759"/>
    </source>
</evidence>
<dbReference type="GO" id="GO:0042412">
    <property type="term" value="P:taurine biosynthetic process"/>
    <property type="evidence" value="ECO:0007669"/>
    <property type="project" value="UniProtKB-UniPathway"/>
</dbReference>
<dbReference type="EMBL" id="CAJNOI010000143">
    <property type="protein sequence ID" value="CAF1123649.1"/>
    <property type="molecule type" value="Genomic_DNA"/>
</dbReference>
<comment type="similarity">
    <text evidence="2">Belongs to the cysteine dioxygenase family.</text>
</comment>
<dbReference type="UniPathway" id="UPA00012">
    <property type="reaction ID" value="UER00537"/>
</dbReference>
<organism evidence="6 9">
    <name type="scientific">Adineta steineri</name>
    <dbReference type="NCBI Taxonomy" id="433720"/>
    <lineage>
        <taxon>Eukaryota</taxon>
        <taxon>Metazoa</taxon>
        <taxon>Spiralia</taxon>
        <taxon>Gnathifera</taxon>
        <taxon>Rotifera</taxon>
        <taxon>Eurotatoria</taxon>
        <taxon>Bdelloidea</taxon>
        <taxon>Adinetida</taxon>
        <taxon>Adinetidae</taxon>
        <taxon>Adineta</taxon>
    </lineage>
</organism>
<feature type="binding site" evidence="5">
    <location>
        <position position="334"/>
    </location>
    <ligand>
        <name>Fe cation</name>
        <dbReference type="ChEBI" id="CHEBI:24875"/>
        <note>catalytic</note>
    </ligand>
</feature>
<keyword evidence="9" id="KW-1185">Reference proteome</keyword>
<proteinExistence type="inferred from homology"/>
<evidence type="ECO:0000256" key="4">
    <source>
        <dbReference type="ARBA" id="ARBA00022784"/>
    </source>
</evidence>
<name>A0A814F5A4_9BILA</name>
<evidence type="ECO:0000313" key="7">
    <source>
        <dbReference type="EMBL" id="CAF0980113.1"/>
    </source>
</evidence>
<dbReference type="Gene3D" id="2.60.120.10">
    <property type="entry name" value="Jelly Rolls"/>
    <property type="match status" value="1"/>
</dbReference>
<dbReference type="InterPro" id="IPR010300">
    <property type="entry name" value="CDO_1"/>
</dbReference>
<evidence type="ECO:0000256" key="2">
    <source>
        <dbReference type="ARBA" id="ARBA00006622"/>
    </source>
</evidence>
<dbReference type="SUPFAM" id="SSF51182">
    <property type="entry name" value="RmlC-like cupins"/>
    <property type="match status" value="1"/>
</dbReference>
<dbReference type="OrthoDB" id="5946895at2759"/>
<dbReference type="EMBL" id="CAJNOM010000071">
    <property type="protein sequence ID" value="CAF0980113.1"/>
    <property type="molecule type" value="Genomic_DNA"/>
</dbReference>
<dbReference type="GO" id="GO:0005506">
    <property type="term" value="F:iron ion binding"/>
    <property type="evidence" value="ECO:0007669"/>
    <property type="project" value="InterPro"/>
</dbReference>
<dbReference type="InterPro" id="IPR014710">
    <property type="entry name" value="RmlC-like_jellyroll"/>
</dbReference>
<feature type="binding site" evidence="5">
    <location>
        <position position="336"/>
    </location>
    <ligand>
        <name>Fe cation</name>
        <dbReference type="ChEBI" id="CHEBI:24875"/>
        <note>catalytic</note>
    </ligand>
</feature>
<accession>A0A814F5A4</accession>
<evidence type="ECO:0000256" key="3">
    <source>
        <dbReference type="ARBA" id="ARBA00013133"/>
    </source>
</evidence>
<dbReference type="Pfam" id="PF05995">
    <property type="entry name" value="CDO_I"/>
    <property type="match status" value="1"/>
</dbReference>
<dbReference type="EC" id="1.13.11.20" evidence="3"/>
<comment type="pathway">
    <text evidence="1">Organosulfur biosynthesis; taurine biosynthesis; hypotaurine from L-cysteine: step 1/2.</text>
</comment>
<dbReference type="InterPro" id="IPR011051">
    <property type="entry name" value="RmlC_Cupin_sf"/>
</dbReference>
<dbReference type="Proteomes" id="UP000663877">
    <property type="component" value="Unassembled WGS sequence"/>
</dbReference>
<sequence>MVKVTKEVETIKQQMMLVNGFQLTIEKLVTTLQQQLEKTNDHISQPNDNDFSPPTNVWCPWRSDSCTEKIIRPGQMTIVMEQEVSLPFALYLSASNDPNDSRYVIHFSIDKYRVKIGKTVNGITTIINETIHHEYILQEGKNIYWLSIDHVNLFIKYGHGEVRDRSTLLKSGVSLEEKNSVGQIQYVHVSFNGSRILSELTRYEDKVKFKIGQYPVVLDPPLLVANTTNLDHYLHNSFILLSRLKEPCQSLYLDIIGWKFQDDAFPHLYEAIEYSIRNESGWCYKTLRKKASTFGVSDIHATYLRITIGSNMGTSPGVPYVLEIWPPGHFSPIHSHASTYGIIRVLHGEINVKIYRTLSLKKMKHIHEATFYENQVTWLSPGLNQVHKLENKSPNKSCITIQAYEYISDEVNHYEFFDYIDNNGSSIKNFKPVPDLDYTEFKNIMITEWNNRN</sequence>
<dbReference type="AlphaFoldDB" id="A0A814F5A4"/>
<evidence type="ECO:0000313" key="8">
    <source>
        <dbReference type="EMBL" id="CAF1123649.1"/>
    </source>
</evidence>
<dbReference type="Proteomes" id="UP000663832">
    <property type="component" value="Unassembled WGS sequence"/>
</dbReference>
<keyword evidence="4" id="KW-0883">Thioether bond</keyword>
<protein>
    <recommendedName>
        <fullName evidence="3">cysteine dioxygenase</fullName>
        <ecNumber evidence="3">1.13.11.20</ecNumber>
    </recommendedName>
</protein>
<gene>
    <name evidence="8" type="ORF">BJG266_LOCUS22601</name>
    <name evidence="6" type="ORF">QVE165_LOCUS13715</name>
    <name evidence="7" type="ORF">QVE165_LOCUS13815</name>
</gene>
<evidence type="ECO:0000313" key="9">
    <source>
        <dbReference type="Proteomes" id="UP000663832"/>
    </source>
</evidence>
<keyword evidence="5" id="KW-0479">Metal-binding</keyword>
<reference evidence="6" key="1">
    <citation type="submission" date="2021-02" db="EMBL/GenBank/DDBJ databases">
        <authorList>
            <person name="Nowell W R."/>
        </authorList>
    </citation>
    <scope>NUCLEOTIDE SEQUENCE</scope>
</reference>